<name>B8IT74_METNO</name>
<dbReference type="AlphaFoldDB" id="B8IT74"/>
<dbReference type="EMBL" id="CP001349">
    <property type="protein sequence ID" value="ACL56960.1"/>
    <property type="molecule type" value="Genomic_DNA"/>
</dbReference>
<protein>
    <submittedName>
        <fullName evidence="2">Uncharacterized protein</fullName>
    </submittedName>
</protein>
<dbReference type="HOGENOM" id="CLU_789437_0_0_5"/>
<proteinExistence type="predicted"/>
<dbReference type="STRING" id="460265.Mnod_1972"/>
<keyword evidence="3" id="KW-1185">Reference proteome</keyword>
<reference evidence="2 3" key="1">
    <citation type="submission" date="2009-01" db="EMBL/GenBank/DDBJ databases">
        <title>Complete sequence of chromosome of Methylobacterium nodulans ORS 2060.</title>
        <authorList>
            <consortium name="US DOE Joint Genome Institute"/>
            <person name="Lucas S."/>
            <person name="Copeland A."/>
            <person name="Lapidus A."/>
            <person name="Glavina del Rio T."/>
            <person name="Dalin E."/>
            <person name="Tice H."/>
            <person name="Bruce D."/>
            <person name="Goodwin L."/>
            <person name="Pitluck S."/>
            <person name="Sims D."/>
            <person name="Brettin T."/>
            <person name="Detter J.C."/>
            <person name="Han C."/>
            <person name="Larimer F."/>
            <person name="Land M."/>
            <person name="Hauser L."/>
            <person name="Kyrpides N."/>
            <person name="Ivanova N."/>
            <person name="Marx C.J."/>
            <person name="Richardson P."/>
        </authorList>
    </citation>
    <scope>NUCLEOTIDE SEQUENCE [LARGE SCALE GENOMIC DNA]</scope>
    <source>
        <strain evidence="3">LMG 21967 / CNCM I-2342 / ORS 2060</strain>
    </source>
</reference>
<evidence type="ECO:0000313" key="2">
    <source>
        <dbReference type="EMBL" id="ACL56960.1"/>
    </source>
</evidence>
<evidence type="ECO:0000256" key="1">
    <source>
        <dbReference type="SAM" id="MobiDB-lite"/>
    </source>
</evidence>
<dbReference type="KEGG" id="mno:Mnod_1972"/>
<dbReference type="Proteomes" id="UP000008207">
    <property type="component" value="Chromosome"/>
</dbReference>
<feature type="region of interest" description="Disordered" evidence="1">
    <location>
        <begin position="1"/>
        <end position="23"/>
    </location>
</feature>
<gene>
    <name evidence="2" type="ordered locus">Mnod_1972</name>
</gene>
<accession>B8IT74</accession>
<organism evidence="2 3">
    <name type="scientific">Methylobacterium nodulans (strain LMG 21967 / CNCM I-2342 / ORS 2060)</name>
    <dbReference type="NCBI Taxonomy" id="460265"/>
    <lineage>
        <taxon>Bacteria</taxon>
        <taxon>Pseudomonadati</taxon>
        <taxon>Pseudomonadota</taxon>
        <taxon>Alphaproteobacteria</taxon>
        <taxon>Hyphomicrobiales</taxon>
        <taxon>Methylobacteriaceae</taxon>
        <taxon>Methylobacterium</taxon>
    </lineage>
</organism>
<evidence type="ECO:0000313" key="3">
    <source>
        <dbReference type="Proteomes" id="UP000008207"/>
    </source>
</evidence>
<sequence length="351" mass="38569">MTGTGDITNRSRASAGWGTSHQPRASCDAVTAMLTAAPKDHTIPHALVARRAIITGLAMAPITAAVTAAAQTRHPDHDLLEAGRRYDAAVESTKATGAALSEAHEAIHKEAGKCPPILFLDDDEKSWVARPESRRFVPKLRLRWVDRVDPDTGKETSFQAWTASALRQCLPHAVPMFGPAGTTPRRIARWRAILPEAEAYDSAVAAAEARHRIGEMREADRRARRERDEAERAILRQTATTIIGLAVITRHVLSHDFSRMPPSWTALLLSAAKISGVALSRPAFDAARWVEEFEGLGGHVYRPEVHGTSGLGWPVRHDDPPEVREALSRLHQEQEENHLAIRLFIERGVTA</sequence>